<protein>
    <submittedName>
        <fullName evidence="1">Uncharacterized protein</fullName>
    </submittedName>
</protein>
<evidence type="ECO:0000313" key="2">
    <source>
        <dbReference type="Proteomes" id="UP000805193"/>
    </source>
</evidence>
<proteinExistence type="predicted"/>
<organism evidence="1 2">
    <name type="scientific">Ixodes persulcatus</name>
    <name type="common">Taiga tick</name>
    <dbReference type="NCBI Taxonomy" id="34615"/>
    <lineage>
        <taxon>Eukaryota</taxon>
        <taxon>Metazoa</taxon>
        <taxon>Ecdysozoa</taxon>
        <taxon>Arthropoda</taxon>
        <taxon>Chelicerata</taxon>
        <taxon>Arachnida</taxon>
        <taxon>Acari</taxon>
        <taxon>Parasitiformes</taxon>
        <taxon>Ixodida</taxon>
        <taxon>Ixodoidea</taxon>
        <taxon>Ixodidae</taxon>
        <taxon>Ixodinae</taxon>
        <taxon>Ixodes</taxon>
    </lineage>
</organism>
<keyword evidence="2" id="KW-1185">Reference proteome</keyword>
<accession>A0AC60NYI9</accession>
<sequence length="243" mass="27436">VQNKPGILASMLSIQNPFRKQGKPEVQGLSRNSKDEEEEEEDEEEDEEDDDDDEHAANVDGAYDPAEYESLNVSAEVKELFSFIMRYTPQSVELDQELRPFVPDLIPAVGDIDAFLKVSRPDDQPDTLGLTVLDEPSACQTDPSVLDLQLRALSKEAHTSKSAVVKRLTDPDKNPKEIDSWIASVQELHRARPPPTVHYSRNMPDIESLMQEWPPEYEELLKEVRLPSADLDCSLEEYATLVC</sequence>
<name>A0AC60NYI9_IXOPE</name>
<feature type="non-terminal residue" evidence="1">
    <location>
        <position position="1"/>
    </location>
</feature>
<feature type="non-terminal residue" evidence="1">
    <location>
        <position position="243"/>
    </location>
</feature>
<dbReference type="EMBL" id="JABSTQ010011365">
    <property type="protein sequence ID" value="KAG0412210.1"/>
    <property type="molecule type" value="Genomic_DNA"/>
</dbReference>
<reference evidence="1 2" key="1">
    <citation type="journal article" date="2020" name="Cell">
        <title>Large-Scale Comparative Analyses of Tick Genomes Elucidate Their Genetic Diversity and Vector Capacities.</title>
        <authorList>
            <consortium name="Tick Genome and Microbiome Consortium (TIGMIC)"/>
            <person name="Jia N."/>
            <person name="Wang J."/>
            <person name="Shi W."/>
            <person name="Du L."/>
            <person name="Sun Y."/>
            <person name="Zhan W."/>
            <person name="Jiang J.F."/>
            <person name="Wang Q."/>
            <person name="Zhang B."/>
            <person name="Ji P."/>
            <person name="Bell-Sakyi L."/>
            <person name="Cui X.M."/>
            <person name="Yuan T.T."/>
            <person name="Jiang B.G."/>
            <person name="Yang W.F."/>
            <person name="Lam T.T."/>
            <person name="Chang Q.C."/>
            <person name="Ding S.J."/>
            <person name="Wang X.J."/>
            <person name="Zhu J.G."/>
            <person name="Ruan X.D."/>
            <person name="Zhao L."/>
            <person name="Wei J.T."/>
            <person name="Ye R.Z."/>
            <person name="Que T.C."/>
            <person name="Du C.H."/>
            <person name="Zhou Y.H."/>
            <person name="Cheng J.X."/>
            <person name="Dai P.F."/>
            <person name="Guo W.B."/>
            <person name="Han X.H."/>
            <person name="Huang E.J."/>
            <person name="Li L.F."/>
            <person name="Wei W."/>
            <person name="Gao Y.C."/>
            <person name="Liu J.Z."/>
            <person name="Shao H.Z."/>
            <person name="Wang X."/>
            <person name="Wang C.C."/>
            <person name="Yang T.C."/>
            <person name="Huo Q.B."/>
            <person name="Li W."/>
            <person name="Chen H.Y."/>
            <person name="Chen S.E."/>
            <person name="Zhou L.G."/>
            <person name="Ni X.B."/>
            <person name="Tian J.H."/>
            <person name="Sheng Y."/>
            <person name="Liu T."/>
            <person name="Pan Y.S."/>
            <person name="Xia L.Y."/>
            <person name="Li J."/>
            <person name="Zhao F."/>
            <person name="Cao W.C."/>
        </authorList>
    </citation>
    <scope>NUCLEOTIDE SEQUENCE [LARGE SCALE GENOMIC DNA]</scope>
    <source>
        <strain evidence="1">Iper-2018</strain>
    </source>
</reference>
<comment type="caution">
    <text evidence="1">The sequence shown here is derived from an EMBL/GenBank/DDBJ whole genome shotgun (WGS) entry which is preliminary data.</text>
</comment>
<evidence type="ECO:0000313" key="1">
    <source>
        <dbReference type="EMBL" id="KAG0412210.1"/>
    </source>
</evidence>
<dbReference type="Proteomes" id="UP000805193">
    <property type="component" value="Unassembled WGS sequence"/>
</dbReference>
<gene>
    <name evidence="1" type="ORF">HPB47_010627</name>
</gene>